<dbReference type="Proteomes" id="UP000316095">
    <property type="component" value="Unassembled WGS sequence"/>
</dbReference>
<proteinExistence type="inferred from homology"/>
<comment type="similarity">
    <text evidence="2 11">Belongs to the sodium:solute symporter (SSF) (TC 2.A.21) family.</text>
</comment>
<dbReference type="InterPro" id="IPR051163">
    <property type="entry name" value="Sodium:Solute_Symporter_SSF"/>
</dbReference>
<evidence type="ECO:0000256" key="8">
    <source>
        <dbReference type="ARBA" id="ARBA00023065"/>
    </source>
</evidence>
<dbReference type="PROSITE" id="PS50283">
    <property type="entry name" value="NA_SOLUT_SYMP_3"/>
    <property type="match status" value="1"/>
</dbReference>
<organism evidence="13 14">
    <name type="scientific">Rubinisphaera italica</name>
    <dbReference type="NCBI Taxonomy" id="2527969"/>
    <lineage>
        <taxon>Bacteria</taxon>
        <taxon>Pseudomonadati</taxon>
        <taxon>Planctomycetota</taxon>
        <taxon>Planctomycetia</taxon>
        <taxon>Planctomycetales</taxon>
        <taxon>Planctomycetaceae</taxon>
        <taxon>Rubinisphaera</taxon>
    </lineage>
</organism>
<evidence type="ECO:0000256" key="5">
    <source>
        <dbReference type="ARBA" id="ARBA00022692"/>
    </source>
</evidence>
<keyword evidence="14" id="KW-1185">Reference proteome</keyword>
<comment type="caution">
    <text evidence="13">The sequence shown here is derived from an EMBL/GenBank/DDBJ whole genome shotgun (WGS) entry which is preliminary data.</text>
</comment>
<keyword evidence="6 12" id="KW-1133">Transmembrane helix</keyword>
<dbReference type="Pfam" id="PF00474">
    <property type="entry name" value="SSF"/>
    <property type="match status" value="1"/>
</dbReference>
<dbReference type="InterPro" id="IPR001734">
    <property type="entry name" value="Na/solute_symporter"/>
</dbReference>
<keyword evidence="3" id="KW-0813">Transport</keyword>
<feature type="transmembrane region" description="Helical" evidence="12">
    <location>
        <begin position="152"/>
        <end position="172"/>
    </location>
</feature>
<keyword evidence="7" id="KW-0915">Sodium</keyword>
<dbReference type="InterPro" id="IPR038377">
    <property type="entry name" value="Na/Glc_symporter_sf"/>
</dbReference>
<accession>A0A5C5XM78</accession>
<dbReference type="Gene3D" id="1.20.1730.10">
    <property type="entry name" value="Sodium/glucose cotransporter"/>
    <property type="match status" value="1"/>
</dbReference>
<keyword evidence="8" id="KW-0406">Ion transport</keyword>
<evidence type="ECO:0000313" key="13">
    <source>
        <dbReference type="EMBL" id="TWT63561.1"/>
    </source>
</evidence>
<name>A0A5C5XM78_9PLAN</name>
<dbReference type="OrthoDB" id="9810181at2"/>
<keyword evidence="5 12" id="KW-0812">Transmembrane</keyword>
<evidence type="ECO:0000256" key="4">
    <source>
        <dbReference type="ARBA" id="ARBA00022475"/>
    </source>
</evidence>
<dbReference type="PANTHER" id="PTHR42985">
    <property type="entry name" value="SODIUM-COUPLED MONOCARBOXYLATE TRANSPORTER"/>
    <property type="match status" value="1"/>
</dbReference>
<evidence type="ECO:0000256" key="9">
    <source>
        <dbReference type="ARBA" id="ARBA00023136"/>
    </source>
</evidence>
<reference evidence="13 14" key="1">
    <citation type="submission" date="2019-02" db="EMBL/GenBank/DDBJ databases">
        <title>Deep-cultivation of Planctomycetes and their phenomic and genomic characterization uncovers novel biology.</title>
        <authorList>
            <person name="Wiegand S."/>
            <person name="Jogler M."/>
            <person name="Boedeker C."/>
            <person name="Pinto D."/>
            <person name="Vollmers J."/>
            <person name="Rivas-Marin E."/>
            <person name="Kohn T."/>
            <person name="Peeters S.H."/>
            <person name="Heuer A."/>
            <person name="Rast P."/>
            <person name="Oberbeckmann S."/>
            <person name="Bunk B."/>
            <person name="Jeske O."/>
            <person name="Meyerdierks A."/>
            <person name="Storesund J.E."/>
            <person name="Kallscheuer N."/>
            <person name="Luecker S."/>
            <person name="Lage O.M."/>
            <person name="Pohl T."/>
            <person name="Merkel B.J."/>
            <person name="Hornburger P."/>
            <person name="Mueller R.-W."/>
            <person name="Bruemmer F."/>
            <person name="Labrenz M."/>
            <person name="Spormann A.M."/>
            <person name="Op Den Camp H."/>
            <person name="Overmann J."/>
            <person name="Amann R."/>
            <person name="Jetten M.S.M."/>
            <person name="Mascher T."/>
            <person name="Medema M.H."/>
            <person name="Devos D.P."/>
            <person name="Kaster A.-K."/>
            <person name="Ovreas L."/>
            <person name="Rohde M."/>
            <person name="Galperin M.Y."/>
            <person name="Jogler C."/>
        </authorList>
    </citation>
    <scope>NUCLEOTIDE SEQUENCE [LARGE SCALE GENOMIC DNA]</scope>
    <source>
        <strain evidence="13 14">Pan54</strain>
    </source>
</reference>
<feature type="transmembrane region" description="Helical" evidence="12">
    <location>
        <begin position="231"/>
        <end position="249"/>
    </location>
</feature>
<feature type="transmembrane region" description="Helical" evidence="12">
    <location>
        <begin position="428"/>
        <end position="446"/>
    </location>
</feature>
<feature type="transmembrane region" description="Helical" evidence="12">
    <location>
        <begin position="184"/>
        <end position="201"/>
    </location>
</feature>
<keyword evidence="9 12" id="KW-0472">Membrane</keyword>
<feature type="transmembrane region" description="Helical" evidence="12">
    <location>
        <begin position="399"/>
        <end position="422"/>
    </location>
</feature>
<evidence type="ECO:0000256" key="1">
    <source>
        <dbReference type="ARBA" id="ARBA00004651"/>
    </source>
</evidence>
<evidence type="ECO:0000256" key="6">
    <source>
        <dbReference type="ARBA" id="ARBA00022989"/>
    </source>
</evidence>
<dbReference type="GO" id="GO:0015293">
    <property type="term" value="F:symporter activity"/>
    <property type="evidence" value="ECO:0007669"/>
    <property type="project" value="TreeGrafter"/>
</dbReference>
<feature type="transmembrane region" description="Helical" evidence="12">
    <location>
        <begin position="270"/>
        <end position="295"/>
    </location>
</feature>
<sequence>MNLASLDIFVFAIYVTAVVAMGCWFVRKSDNTSEFMAAGGALPGWAVGLSIFGTFLSSNTFLGVPGKTYGTNFNAFVFSLTLPIAAWFATRFFIPFYRNSGEISAYHHLEMKFGLWARTYAVVCYLLTQIARMGAILFGVALGLYALTGWDVTTIIIATGILVTFYTLLGGIEAVIWTDVVQSIVLMGGAILIFAMLVFGMPEGPSQAFTIAATANKFSLGSWALNFTEPTVWVLLLYGTFINLNNFGIDQSFVQRYHTAKDERSAKRALWLGALLYVPISLLFFMIGAVLFSYYDAHPEMLQEVRMQVAAETEVEPLSQTELETKAASLTDEEIGDKVLPHFIANQLPVGLAGLLIAAIFAAAMSSVDTSLNSSATIILKDIYQRYWDRAPSERTSMLVLRIATVATGVVGTGVAVALIGVKSILDAWWILQGIFAGGLLGLFLLGVISRYPRGHRAITAVVIGLLVIAWMTFSPNMKQLPEVLRNPLHANMIIVVGTLTIFLVGIIVAPPIKPTADVPIEQEEKNK</sequence>
<dbReference type="GO" id="GO:0006814">
    <property type="term" value="P:sodium ion transport"/>
    <property type="evidence" value="ECO:0007669"/>
    <property type="project" value="UniProtKB-KW"/>
</dbReference>
<feature type="transmembrane region" description="Helical" evidence="12">
    <location>
        <begin position="458"/>
        <end position="474"/>
    </location>
</feature>
<evidence type="ECO:0000256" key="12">
    <source>
        <dbReference type="SAM" id="Phobius"/>
    </source>
</evidence>
<evidence type="ECO:0000256" key="2">
    <source>
        <dbReference type="ARBA" id="ARBA00006434"/>
    </source>
</evidence>
<dbReference type="NCBIfam" id="TIGR00813">
    <property type="entry name" value="sss"/>
    <property type="match status" value="1"/>
</dbReference>
<feature type="transmembrane region" description="Helical" evidence="12">
    <location>
        <begin position="35"/>
        <end position="55"/>
    </location>
</feature>
<feature type="transmembrane region" description="Helical" evidence="12">
    <location>
        <begin position="75"/>
        <end position="94"/>
    </location>
</feature>
<dbReference type="AlphaFoldDB" id="A0A5C5XM78"/>
<feature type="transmembrane region" description="Helical" evidence="12">
    <location>
        <begin position="494"/>
        <end position="513"/>
    </location>
</feature>
<dbReference type="CDD" id="cd11495">
    <property type="entry name" value="SLC5sbd_NIS-like_u3"/>
    <property type="match status" value="1"/>
</dbReference>
<keyword evidence="4" id="KW-1003">Cell membrane</keyword>
<evidence type="ECO:0000313" key="14">
    <source>
        <dbReference type="Proteomes" id="UP000316095"/>
    </source>
</evidence>
<feature type="transmembrane region" description="Helical" evidence="12">
    <location>
        <begin position="6"/>
        <end position="26"/>
    </location>
</feature>
<evidence type="ECO:0000256" key="7">
    <source>
        <dbReference type="ARBA" id="ARBA00023053"/>
    </source>
</evidence>
<dbReference type="EMBL" id="SJPG01000001">
    <property type="protein sequence ID" value="TWT63561.1"/>
    <property type="molecule type" value="Genomic_DNA"/>
</dbReference>
<evidence type="ECO:0000256" key="11">
    <source>
        <dbReference type="RuleBase" id="RU362091"/>
    </source>
</evidence>
<evidence type="ECO:0000256" key="10">
    <source>
        <dbReference type="ARBA" id="ARBA00023201"/>
    </source>
</evidence>
<feature type="transmembrane region" description="Helical" evidence="12">
    <location>
        <begin position="115"/>
        <end position="146"/>
    </location>
</feature>
<dbReference type="GO" id="GO:0005886">
    <property type="term" value="C:plasma membrane"/>
    <property type="evidence" value="ECO:0007669"/>
    <property type="project" value="UniProtKB-SubCell"/>
</dbReference>
<comment type="subcellular location">
    <subcellularLocation>
        <location evidence="1">Cell membrane</location>
        <topology evidence="1">Multi-pass membrane protein</topology>
    </subcellularLocation>
</comment>
<gene>
    <name evidence="13" type="primary">sglT_4</name>
    <name evidence="13" type="ORF">Pan54_43140</name>
</gene>
<dbReference type="PANTHER" id="PTHR42985:SF32">
    <property type="entry name" value="SODIUM IODIDE SYMPORTER"/>
    <property type="match status" value="1"/>
</dbReference>
<keyword evidence="10" id="KW-0739">Sodium transport</keyword>
<evidence type="ECO:0000256" key="3">
    <source>
        <dbReference type="ARBA" id="ARBA00022448"/>
    </source>
</evidence>
<protein>
    <submittedName>
        <fullName evidence="13">Sodium/glucose cotransporter</fullName>
    </submittedName>
</protein>
<dbReference type="RefSeq" id="WP_146505289.1">
    <property type="nucleotide sequence ID" value="NZ_SJPG01000001.1"/>
</dbReference>
<feature type="transmembrane region" description="Helical" evidence="12">
    <location>
        <begin position="348"/>
        <end position="368"/>
    </location>
</feature>